<dbReference type="Gene3D" id="3.40.50.300">
    <property type="entry name" value="P-loop containing nucleotide triphosphate hydrolases"/>
    <property type="match status" value="1"/>
</dbReference>
<name>A0A644Y7B9_9ZZZZ</name>
<keyword evidence="4" id="KW-0699">rRNA-binding</keyword>
<dbReference type="InterPro" id="IPR010914">
    <property type="entry name" value="RsgA_GTPase_dom"/>
</dbReference>
<dbReference type="CDD" id="cd01854">
    <property type="entry name" value="YjeQ_EngC"/>
    <property type="match status" value="1"/>
</dbReference>
<evidence type="ECO:0000256" key="7">
    <source>
        <dbReference type="ARBA" id="ARBA00022833"/>
    </source>
</evidence>
<evidence type="ECO:0000256" key="1">
    <source>
        <dbReference type="ARBA" id="ARBA00022490"/>
    </source>
</evidence>
<dbReference type="PROSITE" id="PS50936">
    <property type="entry name" value="ENGC_GTPASE"/>
    <property type="match status" value="1"/>
</dbReference>
<dbReference type="InterPro" id="IPR030378">
    <property type="entry name" value="G_CP_dom"/>
</dbReference>
<dbReference type="AlphaFoldDB" id="A0A644Y7B9"/>
<organism evidence="12">
    <name type="scientific">bioreactor metagenome</name>
    <dbReference type="NCBI Taxonomy" id="1076179"/>
    <lineage>
        <taxon>unclassified sequences</taxon>
        <taxon>metagenomes</taxon>
        <taxon>ecological metagenomes</taxon>
    </lineage>
</organism>
<dbReference type="PANTHER" id="PTHR32120:SF10">
    <property type="entry name" value="SMALL RIBOSOMAL SUBUNIT BIOGENESIS GTPASE RSGA"/>
    <property type="match status" value="1"/>
</dbReference>
<dbReference type="GO" id="GO:0019843">
    <property type="term" value="F:rRNA binding"/>
    <property type="evidence" value="ECO:0007669"/>
    <property type="project" value="UniProtKB-KW"/>
</dbReference>
<dbReference type="EMBL" id="VSSQ01003817">
    <property type="protein sequence ID" value="MPM22473.1"/>
    <property type="molecule type" value="Genomic_DNA"/>
</dbReference>
<evidence type="ECO:0000259" key="11">
    <source>
        <dbReference type="PROSITE" id="PS51721"/>
    </source>
</evidence>
<dbReference type="PANTHER" id="PTHR32120">
    <property type="entry name" value="SMALL RIBOSOMAL SUBUNIT BIOGENESIS GTPASE RSGA"/>
    <property type="match status" value="1"/>
</dbReference>
<sequence length="365" mass="40404">MNTNISLLSSLSIYGWNDSYSNAFLPYQNQGYIPLRINREGRGLFWGTDGERQLILERSGTFQNMQDLGLQPSPVVGDWCAVQAYASDRGLIEAVLPRQSGFHKPVVHEAYGIEGESFVVVANVDYGAIVMDAVHDFNLRRIERFVSLLYADGIQPLLILTKIDLLSEPEDYRLRVLARFADLPVFLVDSISAHGIEALSSYLQRGTTLMLLGLSGAGKSTLLNCLSNSMVAKTGEVRAQDGRGRHTTTSRQLYVLPNGTILIDTPGLRAVGMNSSSGDVSESFSDIHALALQCKFSDCTHTGEPGCAVQQALLAGEIEQDRFLNFLELRGEASSFEEVLARRKQKDKALGKLLYHYRRGMKEYD</sequence>
<evidence type="ECO:0000256" key="6">
    <source>
        <dbReference type="ARBA" id="ARBA00022801"/>
    </source>
</evidence>
<evidence type="ECO:0000256" key="9">
    <source>
        <dbReference type="ARBA" id="ARBA00023134"/>
    </source>
</evidence>
<keyword evidence="1" id="KW-0963">Cytoplasm</keyword>
<evidence type="ECO:0000256" key="8">
    <source>
        <dbReference type="ARBA" id="ARBA00022884"/>
    </source>
</evidence>
<dbReference type="GO" id="GO:0046872">
    <property type="term" value="F:metal ion binding"/>
    <property type="evidence" value="ECO:0007669"/>
    <property type="project" value="UniProtKB-KW"/>
</dbReference>
<evidence type="ECO:0000256" key="5">
    <source>
        <dbReference type="ARBA" id="ARBA00022741"/>
    </source>
</evidence>
<keyword evidence="9" id="KW-0342">GTP-binding</keyword>
<dbReference type="HAMAP" id="MF_01820">
    <property type="entry name" value="GTPase_RsgA"/>
    <property type="match status" value="1"/>
</dbReference>
<dbReference type="GO" id="GO:0042254">
    <property type="term" value="P:ribosome biogenesis"/>
    <property type="evidence" value="ECO:0007669"/>
    <property type="project" value="UniProtKB-KW"/>
</dbReference>
<dbReference type="InterPro" id="IPR027417">
    <property type="entry name" value="P-loop_NTPase"/>
</dbReference>
<dbReference type="PROSITE" id="PS51721">
    <property type="entry name" value="G_CP"/>
    <property type="match status" value="1"/>
</dbReference>
<dbReference type="GO" id="GO:0005525">
    <property type="term" value="F:GTP binding"/>
    <property type="evidence" value="ECO:0007669"/>
    <property type="project" value="UniProtKB-KW"/>
</dbReference>
<gene>
    <name evidence="12" type="primary">rsgA_25</name>
    <name evidence="12" type="ORF">SDC9_68928</name>
</gene>
<keyword evidence="5" id="KW-0547">Nucleotide-binding</keyword>
<keyword evidence="6 12" id="KW-0378">Hydrolase</keyword>
<keyword evidence="8" id="KW-0694">RNA-binding</keyword>
<evidence type="ECO:0000313" key="12">
    <source>
        <dbReference type="EMBL" id="MPM22473.1"/>
    </source>
</evidence>
<keyword evidence="2" id="KW-0690">Ribosome biogenesis</keyword>
<keyword evidence="7" id="KW-0862">Zinc</keyword>
<reference evidence="12" key="1">
    <citation type="submission" date="2019-08" db="EMBL/GenBank/DDBJ databases">
        <authorList>
            <person name="Kucharzyk K."/>
            <person name="Murdoch R.W."/>
            <person name="Higgins S."/>
            <person name="Loffler F."/>
        </authorList>
    </citation>
    <scope>NUCLEOTIDE SEQUENCE</scope>
</reference>
<dbReference type="Pfam" id="PF03193">
    <property type="entry name" value="RsgA_GTPase"/>
    <property type="match status" value="1"/>
</dbReference>
<evidence type="ECO:0000256" key="4">
    <source>
        <dbReference type="ARBA" id="ARBA00022730"/>
    </source>
</evidence>
<evidence type="ECO:0000256" key="2">
    <source>
        <dbReference type="ARBA" id="ARBA00022517"/>
    </source>
</evidence>
<protein>
    <submittedName>
        <fullName evidence="12">Small ribosomal subunit biogenesis GTPase RsgA</fullName>
        <ecNumber evidence="12">3.6.1.-</ecNumber>
    </submittedName>
</protein>
<dbReference type="SUPFAM" id="SSF52540">
    <property type="entry name" value="P-loop containing nucleoside triphosphate hydrolases"/>
    <property type="match status" value="1"/>
</dbReference>
<feature type="domain" description="CP-type G" evidence="11">
    <location>
        <begin position="113"/>
        <end position="271"/>
    </location>
</feature>
<dbReference type="NCBIfam" id="TIGR00157">
    <property type="entry name" value="ribosome small subunit-dependent GTPase A"/>
    <property type="match status" value="1"/>
</dbReference>
<comment type="caution">
    <text evidence="12">The sequence shown here is derived from an EMBL/GenBank/DDBJ whole genome shotgun (WGS) entry which is preliminary data.</text>
</comment>
<evidence type="ECO:0000259" key="10">
    <source>
        <dbReference type="PROSITE" id="PS50936"/>
    </source>
</evidence>
<proteinExistence type="inferred from homology"/>
<dbReference type="GO" id="GO:0003924">
    <property type="term" value="F:GTPase activity"/>
    <property type="evidence" value="ECO:0007669"/>
    <property type="project" value="InterPro"/>
</dbReference>
<dbReference type="InterPro" id="IPR004881">
    <property type="entry name" value="Ribosome_biogen_GTPase_RsgA"/>
</dbReference>
<keyword evidence="3" id="KW-0479">Metal-binding</keyword>
<dbReference type="EC" id="3.6.1.-" evidence="12"/>
<evidence type="ECO:0000256" key="3">
    <source>
        <dbReference type="ARBA" id="ARBA00022723"/>
    </source>
</evidence>
<dbReference type="Gene3D" id="1.10.40.50">
    <property type="entry name" value="Probable gtpase engc, domain 3"/>
    <property type="match status" value="1"/>
</dbReference>
<feature type="domain" description="EngC GTPase" evidence="10">
    <location>
        <begin position="122"/>
        <end position="269"/>
    </location>
</feature>
<accession>A0A644Y7B9</accession>